<organism evidence="2 3">
    <name type="scientific">Nitrospira lenta</name>
    <dbReference type="NCBI Taxonomy" id="1436998"/>
    <lineage>
        <taxon>Bacteria</taxon>
        <taxon>Pseudomonadati</taxon>
        <taxon>Nitrospirota</taxon>
        <taxon>Nitrospiria</taxon>
        <taxon>Nitrospirales</taxon>
        <taxon>Nitrospiraceae</taxon>
        <taxon>Nitrospira</taxon>
    </lineage>
</organism>
<reference evidence="3" key="1">
    <citation type="submission" date="2018-04" db="EMBL/GenBank/DDBJ databases">
        <authorList>
            <person name="Lucker S."/>
            <person name="Sakoula D."/>
        </authorList>
    </citation>
    <scope>NUCLEOTIDE SEQUENCE [LARGE SCALE GENOMIC DNA]</scope>
</reference>
<dbReference type="InParanoid" id="A0A330L7N6"/>
<dbReference type="AlphaFoldDB" id="A0A330L7N6"/>
<accession>A0A330L7N6</accession>
<sequence length="144" mass="14023">MLNQSMCRIVAVLLLLSLGACTAPGPVLRSNKHLQLNGREGAEQDIAACQDKAERAGLKAGVNRTGSIASGGVLGLIIGGVGGASAGLIGGGVGVAIGAAVGGGLGFIGGLAAGAYKPADPDPAYADSVVHCLIGRGYDVSGWE</sequence>
<evidence type="ECO:0000313" key="2">
    <source>
        <dbReference type="EMBL" id="SPP65927.1"/>
    </source>
</evidence>
<dbReference type="Proteomes" id="UP000248168">
    <property type="component" value="Unassembled WGS sequence"/>
</dbReference>
<name>A0A330L7N6_9BACT</name>
<gene>
    <name evidence="2" type="ORF">NITLEN_40400</name>
</gene>
<evidence type="ECO:0008006" key="4">
    <source>
        <dbReference type="Google" id="ProtNLM"/>
    </source>
</evidence>
<feature type="chain" id="PRO_5016368917" description="Glycine-zipper-containing OmpA-like membrane domain-containing protein" evidence="1">
    <location>
        <begin position="23"/>
        <end position="144"/>
    </location>
</feature>
<dbReference type="EMBL" id="OUNR01000017">
    <property type="protein sequence ID" value="SPP65927.1"/>
    <property type="molecule type" value="Genomic_DNA"/>
</dbReference>
<protein>
    <recommendedName>
        <fullName evidence="4">Glycine-zipper-containing OmpA-like membrane domain-containing protein</fullName>
    </recommendedName>
</protein>
<keyword evidence="3" id="KW-1185">Reference proteome</keyword>
<evidence type="ECO:0000256" key="1">
    <source>
        <dbReference type="SAM" id="SignalP"/>
    </source>
</evidence>
<dbReference type="RefSeq" id="WP_121990137.1">
    <property type="nucleotide sequence ID" value="NZ_OUNR01000017.1"/>
</dbReference>
<keyword evidence="1" id="KW-0732">Signal</keyword>
<feature type="signal peptide" evidence="1">
    <location>
        <begin position="1"/>
        <end position="22"/>
    </location>
</feature>
<evidence type="ECO:0000313" key="3">
    <source>
        <dbReference type="Proteomes" id="UP000248168"/>
    </source>
</evidence>
<dbReference type="OrthoDB" id="9800060at2"/>
<proteinExistence type="predicted"/>